<dbReference type="AlphaFoldDB" id="A0A0E9U0U7"/>
<organism evidence="1">
    <name type="scientific">Anguilla anguilla</name>
    <name type="common">European freshwater eel</name>
    <name type="synonym">Muraena anguilla</name>
    <dbReference type="NCBI Taxonomy" id="7936"/>
    <lineage>
        <taxon>Eukaryota</taxon>
        <taxon>Metazoa</taxon>
        <taxon>Chordata</taxon>
        <taxon>Craniata</taxon>
        <taxon>Vertebrata</taxon>
        <taxon>Euteleostomi</taxon>
        <taxon>Actinopterygii</taxon>
        <taxon>Neopterygii</taxon>
        <taxon>Teleostei</taxon>
        <taxon>Anguilliformes</taxon>
        <taxon>Anguillidae</taxon>
        <taxon>Anguilla</taxon>
    </lineage>
</organism>
<sequence>MVIVSAAARLFLLPTSPRGKCSSALAQK</sequence>
<protein>
    <submittedName>
        <fullName evidence="1">Uncharacterized protein</fullName>
    </submittedName>
</protein>
<proteinExistence type="predicted"/>
<reference evidence="1" key="2">
    <citation type="journal article" date="2015" name="Fish Shellfish Immunol.">
        <title>Early steps in the European eel (Anguilla anguilla)-Vibrio vulnificus interaction in the gills: Role of the RtxA13 toxin.</title>
        <authorList>
            <person name="Callol A."/>
            <person name="Pajuelo D."/>
            <person name="Ebbesson L."/>
            <person name="Teles M."/>
            <person name="MacKenzie S."/>
            <person name="Amaro C."/>
        </authorList>
    </citation>
    <scope>NUCLEOTIDE SEQUENCE</scope>
</reference>
<evidence type="ECO:0000313" key="1">
    <source>
        <dbReference type="EMBL" id="JAH59416.1"/>
    </source>
</evidence>
<dbReference type="EMBL" id="GBXM01049161">
    <property type="protein sequence ID" value="JAH59416.1"/>
    <property type="molecule type" value="Transcribed_RNA"/>
</dbReference>
<accession>A0A0E9U0U7</accession>
<name>A0A0E9U0U7_ANGAN</name>
<reference evidence="1" key="1">
    <citation type="submission" date="2014-11" db="EMBL/GenBank/DDBJ databases">
        <authorList>
            <person name="Amaro Gonzalez C."/>
        </authorList>
    </citation>
    <scope>NUCLEOTIDE SEQUENCE</scope>
</reference>